<dbReference type="InterPro" id="IPR038247">
    <property type="entry name" value="Jag_N_dom_sf"/>
</dbReference>
<dbReference type="InterPro" id="IPR036867">
    <property type="entry name" value="R3H_dom_sf"/>
</dbReference>
<dbReference type="SMART" id="SM00393">
    <property type="entry name" value="R3H"/>
    <property type="match status" value="1"/>
</dbReference>
<name>A0ABT5X1H8_9ENTE</name>
<evidence type="ECO:0000313" key="9">
    <source>
        <dbReference type="Proteomes" id="UP001147148"/>
    </source>
</evidence>
<comment type="subcellular location">
    <subcellularLocation>
        <location evidence="6">Cytoplasm</location>
    </subcellularLocation>
</comment>
<dbReference type="Proteomes" id="UP001147148">
    <property type="component" value="Unassembled WGS sequence"/>
</dbReference>
<dbReference type="InterPro" id="IPR032782">
    <property type="entry name" value="KhpB_N"/>
</dbReference>
<evidence type="ECO:0000313" key="8">
    <source>
        <dbReference type="EMBL" id="MDF0479844.1"/>
    </source>
</evidence>
<comment type="subunit">
    <text evidence="6">Forms a complex with KhpA.</text>
</comment>
<keyword evidence="1 6" id="KW-0963">Cytoplasm</keyword>
<dbReference type="CDD" id="cd02414">
    <property type="entry name" value="KH-II_Jag"/>
    <property type="match status" value="1"/>
</dbReference>
<dbReference type="PANTHER" id="PTHR35800">
    <property type="entry name" value="PROTEIN JAG"/>
    <property type="match status" value="1"/>
</dbReference>
<comment type="domain">
    <text evidence="6">Has an N-terminal Jag-N domain and 2 RNA-binding domains (KH and R3H).</text>
</comment>
<sequence length="672" mass="74183">MPKYEGVTVEQALEKGLSELELNKNQVSIKVLSMGKKGVLGNNQPAILEITPKVENSMTEKIIVENKEATLQPKIPKVYEGPTAEEALVIGLQDLNMSKNQVKIKILDLGKNGGIGKGKPAKVMLTPKEEITEDKVKVPNTTVGADRLVDNIFEGITPEEALSKGLKSLGLAKSEVKIKVLDLGKSAGLGKNKPARVKLTPKIILNEESKVDNNNFQEKNVNKEIKVRDSDNKGIFEAETVELALEKGLRTLNLTKSEAKIKVIELGKNPTIGKSKPAKVMVRRKSIDTKQQKGSLEVAKKNPNESVLKEIKQVTAVDKNKSSSTERIVKVFEGETVELALENGLKELGLRKEDVTVKVLNSAKKGIFGVGSKLARVVIKTKDVDSKLTEKIVPPVVEELPEVEEVPVVEELSEVEEVPVAEELPEVEEAPVAEELPEVEEAPVAEELPEVEEAPVVEELPEVEEAPVVEELPEVEEAPVVEELPEVEEAPVAEELPEVEEAPIAEELPKVETTPLRNLSKGKAVEALKEYLEAITKEMGYPATVVVIEGEHHVTFDLDCEKQGVLIGKHGKVLNSLQYMSEMYVNRISGKRMSVMINVGEYRRRREVTLNKLAVETAKKVNETNESISLDPMLSFERQQVRNALLDNDSITLRSEGHEPFRFVIVEPKEKN</sequence>
<evidence type="ECO:0000256" key="4">
    <source>
        <dbReference type="ARBA" id="ARBA00023186"/>
    </source>
</evidence>
<keyword evidence="5 6" id="KW-0961">Cell wall biogenesis/degradation</keyword>
<dbReference type="Pfam" id="PF13083">
    <property type="entry name" value="KH_KhpA-B"/>
    <property type="match status" value="1"/>
</dbReference>
<comment type="caution">
    <text evidence="8">The sequence shown here is derived from an EMBL/GenBank/DDBJ whole genome shotgun (WGS) entry which is preliminary data.</text>
</comment>
<evidence type="ECO:0000256" key="6">
    <source>
        <dbReference type="HAMAP-Rule" id="MF_00867"/>
    </source>
</evidence>
<feature type="domain" description="R3H" evidence="7">
    <location>
        <begin position="604"/>
        <end position="670"/>
    </location>
</feature>
<dbReference type="Gene3D" id="3.30.300.20">
    <property type="match status" value="1"/>
</dbReference>
<dbReference type="InterPro" id="IPR039247">
    <property type="entry name" value="KhpB"/>
</dbReference>
<dbReference type="InterPro" id="IPR038008">
    <property type="entry name" value="Jag_KH"/>
</dbReference>
<evidence type="ECO:0000256" key="1">
    <source>
        <dbReference type="ARBA" id="ARBA00022490"/>
    </source>
</evidence>
<dbReference type="Gene3D" id="3.30.1370.50">
    <property type="entry name" value="R3H-like domain"/>
    <property type="match status" value="1"/>
</dbReference>
<dbReference type="Pfam" id="PF01424">
    <property type="entry name" value="R3H"/>
    <property type="match status" value="1"/>
</dbReference>
<keyword evidence="2 6" id="KW-0694">RNA-binding</keyword>
<proteinExistence type="inferred from homology"/>
<keyword evidence="3 6" id="KW-0133">Cell shape</keyword>
<keyword evidence="9" id="KW-1185">Reference proteome</keyword>
<evidence type="ECO:0000256" key="5">
    <source>
        <dbReference type="ARBA" id="ARBA00023316"/>
    </source>
</evidence>
<dbReference type="RefSeq" id="WP_275471429.1">
    <property type="nucleotide sequence ID" value="NZ_JAPDSH010000003.1"/>
</dbReference>
<dbReference type="NCBIfam" id="NF041568">
    <property type="entry name" value="Jag_EloR"/>
    <property type="match status" value="1"/>
</dbReference>
<dbReference type="Pfam" id="PF14804">
    <property type="entry name" value="Jag_N"/>
    <property type="match status" value="5"/>
</dbReference>
<comment type="function">
    <text evidence="6">A probable RNA chaperone. Forms a complex with KhpA which binds to cellular RNA and controls its expression. Plays a role in peptidoglycan (PG) homeostasis and cell length regulation.</text>
</comment>
<organism evidence="8 9">
    <name type="scientific">Vagococcus proximus</name>
    <dbReference type="NCBI Taxonomy" id="2991417"/>
    <lineage>
        <taxon>Bacteria</taxon>
        <taxon>Bacillati</taxon>
        <taxon>Bacillota</taxon>
        <taxon>Bacilli</taxon>
        <taxon>Lactobacillales</taxon>
        <taxon>Enterococcaceae</taxon>
        <taxon>Vagococcus</taxon>
    </lineage>
</organism>
<comment type="similarity">
    <text evidence="6">Belongs to the KhpB RNA-binding protein family.</text>
</comment>
<evidence type="ECO:0000256" key="3">
    <source>
        <dbReference type="ARBA" id="ARBA00022960"/>
    </source>
</evidence>
<dbReference type="CDD" id="cd02644">
    <property type="entry name" value="R3H_jag"/>
    <property type="match status" value="1"/>
</dbReference>
<dbReference type="Gene3D" id="3.30.30.80">
    <property type="entry name" value="probable RNA-binding protein from clostridium symbiosum atcc 14940"/>
    <property type="match status" value="5"/>
</dbReference>
<accession>A0ABT5X1H8</accession>
<reference evidence="8" key="1">
    <citation type="submission" date="2022-10" db="EMBL/GenBank/DDBJ databases">
        <title>Vagococcus sp. isolated from poultry meat.</title>
        <authorList>
            <person name="Johansson P."/>
            <person name="Bjorkroth J."/>
        </authorList>
    </citation>
    <scope>NUCLEOTIDE SEQUENCE</scope>
    <source>
        <strain evidence="8">PNs007</strain>
    </source>
</reference>
<dbReference type="InterPro" id="IPR001374">
    <property type="entry name" value="R3H_dom"/>
</dbReference>
<evidence type="ECO:0000259" key="7">
    <source>
        <dbReference type="PROSITE" id="PS51061"/>
    </source>
</evidence>
<gene>
    <name evidence="6" type="primary">khpB</name>
    <name evidence="6" type="synonym">eloR</name>
    <name evidence="8" type="ORF">OL233_06020</name>
</gene>
<dbReference type="SMART" id="SM01245">
    <property type="entry name" value="Jag_N"/>
    <property type="match status" value="5"/>
</dbReference>
<dbReference type="PROSITE" id="PS51061">
    <property type="entry name" value="R3H"/>
    <property type="match status" value="1"/>
</dbReference>
<evidence type="ECO:0000256" key="2">
    <source>
        <dbReference type="ARBA" id="ARBA00022884"/>
    </source>
</evidence>
<dbReference type="EMBL" id="JAPDSH010000003">
    <property type="protein sequence ID" value="MDF0479844.1"/>
    <property type="molecule type" value="Genomic_DNA"/>
</dbReference>
<comment type="caution">
    <text evidence="6">Lacks conserved residue(s) required for the propagation of feature annotation.</text>
</comment>
<dbReference type="HAMAP" id="MF_00867">
    <property type="entry name" value="KhpB"/>
    <property type="match status" value="1"/>
</dbReference>
<keyword evidence="4 6" id="KW-0143">Chaperone</keyword>
<dbReference type="InterPro" id="IPR015946">
    <property type="entry name" value="KH_dom-like_a/b"/>
</dbReference>
<dbReference type="PANTHER" id="PTHR35800:SF1">
    <property type="entry name" value="RNA-BINDING PROTEIN KHPB"/>
    <property type="match status" value="1"/>
</dbReference>
<protein>
    <recommendedName>
        <fullName evidence="6">RNA-binding protein KhpB</fullName>
    </recommendedName>
    <alternativeName>
        <fullName evidence="6">RNA-binding protein EloR</fullName>
    </alternativeName>
</protein>
<dbReference type="InterPro" id="IPR034079">
    <property type="entry name" value="R3H_KhpB"/>
</dbReference>